<dbReference type="OrthoDB" id="9789573at2"/>
<name>A0A1P8UDB5_9GAMM</name>
<organism evidence="2 3">
    <name type="scientific">Acidihalobacter ferrooxydans</name>
    <dbReference type="NCBI Taxonomy" id="1765967"/>
    <lineage>
        <taxon>Bacteria</taxon>
        <taxon>Pseudomonadati</taxon>
        <taxon>Pseudomonadota</taxon>
        <taxon>Gammaproteobacteria</taxon>
        <taxon>Chromatiales</taxon>
        <taxon>Ectothiorhodospiraceae</taxon>
        <taxon>Acidihalobacter</taxon>
    </lineage>
</organism>
<accession>A0A1P8UDB5</accession>
<dbReference type="InterPro" id="IPR029058">
    <property type="entry name" value="AB_hydrolase_fold"/>
</dbReference>
<dbReference type="Gene3D" id="3.40.50.1820">
    <property type="entry name" value="alpha/beta hydrolase"/>
    <property type="match status" value="1"/>
</dbReference>
<gene>
    <name evidence="2" type="ORF">BW247_00845</name>
</gene>
<evidence type="ECO:0000313" key="2">
    <source>
        <dbReference type="EMBL" id="APZ41820.1"/>
    </source>
</evidence>
<dbReference type="PANTHER" id="PTHR43265:SF1">
    <property type="entry name" value="ESTERASE ESTD"/>
    <property type="match status" value="1"/>
</dbReference>
<dbReference type="EMBL" id="CP019434">
    <property type="protein sequence ID" value="APZ41820.1"/>
    <property type="molecule type" value="Genomic_DNA"/>
</dbReference>
<evidence type="ECO:0000259" key="1">
    <source>
        <dbReference type="Pfam" id="PF12146"/>
    </source>
</evidence>
<dbReference type="PANTHER" id="PTHR43265">
    <property type="entry name" value="ESTERASE ESTD"/>
    <property type="match status" value="1"/>
</dbReference>
<sequence length="260" mass="28216">MTHDHPPRPARIRFANARGESLAGVLHWPVDAPRAFVLYAACFTCDKDIPVAVRLAHALAQRGYAVLRFDLTGLGESAGDFGDSDFDSEIDDVLHAADWLREHHSAPRLLIGHSLGGAAMLEAAAQLPEARAVVTIGTPATLDHLTGLLHSAAEHPLPDGRFVATIGGQRFTFNARFLATLARHDPAAAAARLRQAYLVLHAPRDTVVPYAHARALFDAAREPRAFVSLDDADHLLRRQTDVDYCADLIAAWASRPLAVR</sequence>
<dbReference type="InterPro" id="IPR053145">
    <property type="entry name" value="AB_hydrolase_Est10"/>
</dbReference>
<dbReference type="InterPro" id="IPR022742">
    <property type="entry name" value="Hydrolase_4"/>
</dbReference>
<evidence type="ECO:0000313" key="3">
    <source>
        <dbReference type="Proteomes" id="UP000243807"/>
    </source>
</evidence>
<dbReference type="KEGG" id="afy:BW247_00845"/>
<dbReference type="Pfam" id="PF12146">
    <property type="entry name" value="Hydrolase_4"/>
    <property type="match status" value="1"/>
</dbReference>
<dbReference type="Proteomes" id="UP000243807">
    <property type="component" value="Chromosome"/>
</dbReference>
<keyword evidence="3" id="KW-1185">Reference proteome</keyword>
<dbReference type="STRING" id="1765967.BW247_00845"/>
<dbReference type="SUPFAM" id="SSF53474">
    <property type="entry name" value="alpha/beta-Hydrolases"/>
    <property type="match status" value="1"/>
</dbReference>
<dbReference type="GO" id="GO:0052689">
    <property type="term" value="F:carboxylic ester hydrolase activity"/>
    <property type="evidence" value="ECO:0007669"/>
    <property type="project" value="TreeGrafter"/>
</dbReference>
<reference evidence="2 3" key="1">
    <citation type="submission" date="2017-01" db="EMBL/GenBank/DDBJ databases">
        <title>Draft sequence of Acidihalobacter ferrooxidans strain DSM 14175 (strain V8).</title>
        <authorList>
            <person name="Khaleque H.N."/>
            <person name="Ramsay J.P."/>
            <person name="Murphy R.J.T."/>
            <person name="Kaksonen A.H."/>
            <person name="Boxall N.J."/>
            <person name="Watkin E.L.J."/>
        </authorList>
    </citation>
    <scope>NUCLEOTIDE SEQUENCE [LARGE SCALE GENOMIC DNA]</scope>
    <source>
        <strain evidence="2 3">V8</strain>
    </source>
</reference>
<proteinExistence type="predicted"/>
<feature type="domain" description="Serine aminopeptidase S33" evidence="1">
    <location>
        <begin position="54"/>
        <end position="138"/>
    </location>
</feature>
<dbReference type="RefSeq" id="WP_076835167.1">
    <property type="nucleotide sequence ID" value="NZ_CP019434.1"/>
</dbReference>
<dbReference type="AlphaFoldDB" id="A0A1P8UDB5"/>
<protein>
    <recommendedName>
        <fullName evidence="1">Serine aminopeptidase S33 domain-containing protein</fullName>
    </recommendedName>
</protein>